<dbReference type="Gene3D" id="3.40.30.10">
    <property type="entry name" value="Glutaredoxin"/>
    <property type="match status" value="1"/>
</dbReference>
<dbReference type="InterPro" id="IPR013766">
    <property type="entry name" value="Thioredoxin_domain"/>
</dbReference>
<dbReference type="CDD" id="cd02966">
    <property type="entry name" value="TlpA_like_family"/>
    <property type="match status" value="1"/>
</dbReference>
<sequence length="432" mass="48860">MKNIFCRGILSLVFTLVAANISFAQNKSVKVGESLPESFWTTSFHVVNHQQKTLNLSDDKNKLILIDFWNTWCSACLKAFPKMEQLKEQFGDKVKILAVSNQDRQILEKFFASKNGQRFNNVVSVAGDQLFHHLFPHQGVPYVVWIKDGKLLITTDGSQVNENTISKVLGGESSGLQTVIQMSRERPLMLSEDFDREKGLSMINYSLFAKGRIRGMGFGSGFRRSGKQIYGRQFTNLSLLEIFSTLADEIFQMRKESFSEKRRIVEVQNPTVLDYIKKGDESVEDGNLYSYEYIVPLSKADSLYPLMLKNISEYADYSATIEKRKVRCLVLKRTSSIDKLTTKGGPTRFSFSMTETTLKNASLYKLVNNLNAIPAVSLPIVDDTGVTGNIDLTMGAISDVPSIQRALSKYDLDLQEEELEIDMLIIRDKLKN</sequence>
<dbReference type="PANTHER" id="PTHR42852">
    <property type="entry name" value="THIOL:DISULFIDE INTERCHANGE PROTEIN DSBE"/>
    <property type="match status" value="1"/>
</dbReference>
<feature type="signal peptide" evidence="1">
    <location>
        <begin position="1"/>
        <end position="24"/>
    </location>
</feature>
<dbReference type="InterPro" id="IPR000866">
    <property type="entry name" value="AhpC/TSA"/>
</dbReference>
<reference evidence="3" key="1">
    <citation type="submission" date="2023-06" db="EMBL/GenBank/DDBJ databases">
        <title>Two Chryseobacterium gambrini strains from China.</title>
        <authorList>
            <person name="Zeng J."/>
            <person name="Wu Y."/>
        </authorList>
    </citation>
    <scope>NUCLEOTIDE SEQUENCE</scope>
    <source>
        <strain evidence="3">SQ219</strain>
    </source>
</reference>
<dbReference type="Proteomes" id="UP001225933">
    <property type="component" value="Unassembled WGS sequence"/>
</dbReference>
<dbReference type="AlphaFoldDB" id="A0AAJ1VKY1"/>
<dbReference type="Pfam" id="PF00578">
    <property type="entry name" value="AhpC-TSA"/>
    <property type="match status" value="1"/>
</dbReference>
<dbReference type="InterPro" id="IPR036249">
    <property type="entry name" value="Thioredoxin-like_sf"/>
</dbReference>
<dbReference type="GO" id="GO:0016491">
    <property type="term" value="F:oxidoreductase activity"/>
    <property type="evidence" value="ECO:0007669"/>
    <property type="project" value="InterPro"/>
</dbReference>
<dbReference type="GO" id="GO:0016209">
    <property type="term" value="F:antioxidant activity"/>
    <property type="evidence" value="ECO:0007669"/>
    <property type="project" value="InterPro"/>
</dbReference>
<evidence type="ECO:0000256" key="1">
    <source>
        <dbReference type="SAM" id="SignalP"/>
    </source>
</evidence>
<dbReference type="PANTHER" id="PTHR42852:SF13">
    <property type="entry name" value="PROTEIN DIPZ"/>
    <property type="match status" value="1"/>
</dbReference>
<organism evidence="3 4">
    <name type="scientific">Chryseobacterium gambrini</name>
    <dbReference type="NCBI Taxonomy" id="373672"/>
    <lineage>
        <taxon>Bacteria</taxon>
        <taxon>Pseudomonadati</taxon>
        <taxon>Bacteroidota</taxon>
        <taxon>Flavobacteriia</taxon>
        <taxon>Flavobacteriales</taxon>
        <taxon>Weeksellaceae</taxon>
        <taxon>Chryseobacterium group</taxon>
        <taxon>Chryseobacterium</taxon>
    </lineage>
</organism>
<proteinExistence type="predicted"/>
<dbReference type="PROSITE" id="PS51352">
    <property type="entry name" value="THIOREDOXIN_2"/>
    <property type="match status" value="1"/>
</dbReference>
<evidence type="ECO:0000313" key="4">
    <source>
        <dbReference type="Proteomes" id="UP001225933"/>
    </source>
</evidence>
<keyword evidence="1" id="KW-0732">Signal</keyword>
<evidence type="ECO:0000259" key="2">
    <source>
        <dbReference type="PROSITE" id="PS51352"/>
    </source>
</evidence>
<name>A0AAJ1VKY1_9FLAO</name>
<accession>A0AAJ1VKY1</accession>
<dbReference type="EMBL" id="JAUHGV010000001">
    <property type="protein sequence ID" value="MDN4011059.1"/>
    <property type="molecule type" value="Genomic_DNA"/>
</dbReference>
<evidence type="ECO:0000313" key="3">
    <source>
        <dbReference type="EMBL" id="MDN4011059.1"/>
    </source>
</evidence>
<dbReference type="RefSeq" id="WP_214589387.1">
    <property type="nucleotide sequence ID" value="NZ_JAUHGV010000001.1"/>
</dbReference>
<feature type="chain" id="PRO_5042476318" evidence="1">
    <location>
        <begin position="25"/>
        <end position="432"/>
    </location>
</feature>
<comment type="caution">
    <text evidence="3">The sequence shown here is derived from an EMBL/GenBank/DDBJ whole genome shotgun (WGS) entry which is preliminary data.</text>
</comment>
<dbReference type="SUPFAM" id="SSF52833">
    <property type="entry name" value="Thioredoxin-like"/>
    <property type="match status" value="1"/>
</dbReference>
<gene>
    <name evidence="3" type="ORF">QX233_01155</name>
</gene>
<dbReference type="InterPro" id="IPR050553">
    <property type="entry name" value="Thioredoxin_ResA/DsbE_sf"/>
</dbReference>
<feature type="domain" description="Thioredoxin" evidence="2">
    <location>
        <begin position="29"/>
        <end position="174"/>
    </location>
</feature>
<protein>
    <submittedName>
        <fullName evidence="3">Redoxin domain-containing protein</fullName>
    </submittedName>
</protein>